<evidence type="ECO:0000313" key="1">
    <source>
        <dbReference type="EMBL" id="GGF02279.1"/>
    </source>
</evidence>
<sequence length="104" mass="11102">MSDVKTKEAASVSEEIAVLRQDITRLSNAVADLVKHEAGHARHRVEDVVVDLYNESRAALGQAGTRAKGLGEELNHTIERNPATSVLAALGIGLVIGLLSRGRH</sequence>
<reference evidence="1" key="1">
    <citation type="journal article" date="2014" name="Int. J. Syst. Evol. Microbiol.">
        <title>Complete genome sequence of Corynebacterium casei LMG S-19264T (=DSM 44701T), isolated from a smear-ripened cheese.</title>
        <authorList>
            <consortium name="US DOE Joint Genome Institute (JGI-PGF)"/>
            <person name="Walter F."/>
            <person name="Albersmeier A."/>
            <person name="Kalinowski J."/>
            <person name="Ruckert C."/>
        </authorList>
    </citation>
    <scope>NUCLEOTIDE SEQUENCE</scope>
    <source>
        <strain evidence="1">CGMCC 1.15725</strain>
    </source>
</reference>
<protein>
    <recommendedName>
        <fullName evidence="3">DUF883 domain-containing protein</fullName>
    </recommendedName>
</protein>
<gene>
    <name evidence="1" type="ORF">GCM10011611_04680</name>
</gene>
<name>A0A8J2YPY8_9PROT</name>
<dbReference type="RefSeq" id="WP_189042021.1">
    <property type="nucleotide sequence ID" value="NZ_BMJQ01000001.1"/>
</dbReference>
<dbReference type="EMBL" id="BMJQ01000001">
    <property type="protein sequence ID" value="GGF02279.1"/>
    <property type="molecule type" value="Genomic_DNA"/>
</dbReference>
<dbReference type="Proteomes" id="UP000646365">
    <property type="component" value="Unassembled WGS sequence"/>
</dbReference>
<accession>A0A8J2YPY8</accession>
<evidence type="ECO:0008006" key="3">
    <source>
        <dbReference type="Google" id="ProtNLM"/>
    </source>
</evidence>
<dbReference type="AlphaFoldDB" id="A0A8J2YPY8"/>
<keyword evidence="2" id="KW-1185">Reference proteome</keyword>
<comment type="caution">
    <text evidence="1">The sequence shown here is derived from an EMBL/GenBank/DDBJ whole genome shotgun (WGS) entry which is preliminary data.</text>
</comment>
<organism evidence="1 2">
    <name type="scientific">Aliidongia dinghuensis</name>
    <dbReference type="NCBI Taxonomy" id="1867774"/>
    <lineage>
        <taxon>Bacteria</taxon>
        <taxon>Pseudomonadati</taxon>
        <taxon>Pseudomonadota</taxon>
        <taxon>Alphaproteobacteria</taxon>
        <taxon>Rhodospirillales</taxon>
        <taxon>Dongiaceae</taxon>
        <taxon>Aliidongia</taxon>
    </lineage>
</organism>
<proteinExistence type="predicted"/>
<evidence type="ECO:0000313" key="2">
    <source>
        <dbReference type="Proteomes" id="UP000646365"/>
    </source>
</evidence>
<reference evidence="1" key="2">
    <citation type="submission" date="2020-09" db="EMBL/GenBank/DDBJ databases">
        <authorList>
            <person name="Sun Q."/>
            <person name="Zhou Y."/>
        </authorList>
    </citation>
    <scope>NUCLEOTIDE SEQUENCE</scope>
    <source>
        <strain evidence="1">CGMCC 1.15725</strain>
    </source>
</reference>